<accession>A0A7J5USV0</accession>
<organism evidence="2 3">
    <name type="scientific">Georgenia thermotolerans</name>
    <dbReference type="NCBI Taxonomy" id="527326"/>
    <lineage>
        <taxon>Bacteria</taxon>
        <taxon>Bacillati</taxon>
        <taxon>Actinomycetota</taxon>
        <taxon>Actinomycetes</taxon>
        <taxon>Micrococcales</taxon>
        <taxon>Bogoriellaceae</taxon>
        <taxon>Georgenia</taxon>
    </lineage>
</organism>
<dbReference type="AlphaFoldDB" id="A0A7J5USV0"/>
<feature type="compositionally biased region" description="Basic and acidic residues" evidence="1">
    <location>
        <begin position="80"/>
        <end position="98"/>
    </location>
</feature>
<protein>
    <submittedName>
        <fullName evidence="2">Uncharacterized protein</fullName>
    </submittedName>
</protein>
<dbReference type="RefSeq" id="WP_152202680.1">
    <property type="nucleotide sequence ID" value="NZ_VUKF01000017.1"/>
</dbReference>
<evidence type="ECO:0000313" key="3">
    <source>
        <dbReference type="Proteomes" id="UP000451860"/>
    </source>
</evidence>
<comment type="caution">
    <text evidence="2">The sequence shown here is derived from an EMBL/GenBank/DDBJ whole genome shotgun (WGS) entry which is preliminary data.</text>
</comment>
<proteinExistence type="predicted"/>
<name>A0A7J5USV0_9MICO</name>
<evidence type="ECO:0000256" key="1">
    <source>
        <dbReference type="SAM" id="MobiDB-lite"/>
    </source>
</evidence>
<feature type="region of interest" description="Disordered" evidence="1">
    <location>
        <begin position="67"/>
        <end position="98"/>
    </location>
</feature>
<dbReference type="EMBL" id="WHJE01000011">
    <property type="protein sequence ID" value="KAE8765350.1"/>
    <property type="molecule type" value="Genomic_DNA"/>
</dbReference>
<keyword evidence="3" id="KW-1185">Reference proteome</keyword>
<dbReference type="Proteomes" id="UP000451860">
    <property type="component" value="Unassembled WGS sequence"/>
</dbReference>
<reference evidence="2 3" key="1">
    <citation type="submission" date="2019-10" db="EMBL/GenBank/DDBJ databases">
        <title>Georgenia wutianyii sp. nov. and Georgenia yuyongxinii sp. nov. isolated from plateau pika (Ochotona curzoniae) in the Qinghai-Tibet plateau of China.</title>
        <authorList>
            <person name="Tian Z."/>
        </authorList>
    </citation>
    <scope>NUCLEOTIDE SEQUENCE [LARGE SCALE GENOMIC DNA]</scope>
    <source>
        <strain evidence="2 3">DSM 21501</strain>
    </source>
</reference>
<sequence>MWFEVVVECEALDLAEEDAVLNGPGANLDFSGSAWVLRIPEEAPKPLAAALGVLHDLSLFRIRVWPGGGRAGGGEVQLSRGRERPQADFAHRPDRSCR</sequence>
<gene>
    <name evidence="2" type="ORF">GB883_04095</name>
</gene>
<evidence type="ECO:0000313" key="2">
    <source>
        <dbReference type="EMBL" id="KAE8765350.1"/>
    </source>
</evidence>